<dbReference type="Gene3D" id="1.20.120.530">
    <property type="entry name" value="GntR ligand-binding domain-like"/>
    <property type="match status" value="1"/>
</dbReference>
<reference evidence="6" key="2">
    <citation type="submission" date="2010-01" db="EMBL/GenBank/DDBJ databases">
        <title>The complete genome of Conexibacter woesei DSM 14684.</title>
        <authorList>
            <consortium name="US DOE Joint Genome Institute (JGI-PGF)"/>
            <person name="Lucas S."/>
            <person name="Copeland A."/>
            <person name="Lapidus A."/>
            <person name="Glavina del Rio T."/>
            <person name="Dalin E."/>
            <person name="Tice H."/>
            <person name="Bruce D."/>
            <person name="Goodwin L."/>
            <person name="Pitluck S."/>
            <person name="Kyrpides N."/>
            <person name="Mavromatis K."/>
            <person name="Ivanova N."/>
            <person name="Mikhailova N."/>
            <person name="Chertkov O."/>
            <person name="Brettin T."/>
            <person name="Detter J.C."/>
            <person name="Han C."/>
            <person name="Larimer F."/>
            <person name="Land M."/>
            <person name="Hauser L."/>
            <person name="Markowitz V."/>
            <person name="Cheng J.-F."/>
            <person name="Hugenholtz P."/>
            <person name="Woyke T."/>
            <person name="Wu D."/>
            <person name="Pukall R."/>
            <person name="Steenblock K."/>
            <person name="Schneider S."/>
            <person name="Klenk H.-P."/>
            <person name="Eisen J.A."/>
        </authorList>
    </citation>
    <scope>NUCLEOTIDE SEQUENCE [LARGE SCALE GENOMIC DNA]</scope>
    <source>
        <strain evidence="6">DSM 14684 / CIP 108061 / JCM 11494 / NBRC 100937 / ID131577</strain>
    </source>
</reference>
<dbReference type="GO" id="GO:0003700">
    <property type="term" value="F:DNA-binding transcription factor activity"/>
    <property type="evidence" value="ECO:0007669"/>
    <property type="project" value="InterPro"/>
</dbReference>
<dbReference type="InterPro" id="IPR036390">
    <property type="entry name" value="WH_DNA-bd_sf"/>
</dbReference>
<evidence type="ECO:0000313" key="6">
    <source>
        <dbReference type="Proteomes" id="UP000008229"/>
    </source>
</evidence>
<dbReference type="InterPro" id="IPR036388">
    <property type="entry name" value="WH-like_DNA-bd_sf"/>
</dbReference>
<dbReference type="RefSeq" id="WP_012934235.1">
    <property type="nucleotide sequence ID" value="NC_013739.1"/>
</dbReference>
<evidence type="ECO:0000259" key="4">
    <source>
        <dbReference type="PROSITE" id="PS50949"/>
    </source>
</evidence>
<protein>
    <submittedName>
        <fullName evidence="5">Transcriptional regulator, GntR family</fullName>
    </submittedName>
</protein>
<reference evidence="5 6" key="1">
    <citation type="journal article" date="2010" name="Stand. Genomic Sci.">
        <title>Complete genome sequence of Conexibacter woesei type strain (ID131577).</title>
        <authorList>
            <person name="Pukall R."/>
            <person name="Lapidus A."/>
            <person name="Glavina Del Rio T."/>
            <person name="Copeland A."/>
            <person name="Tice H."/>
            <person name="Cheng J.-F."/>
            <person name="Lucas S."/>
            <person name="Chen F."/>
            <person name="Nolan M."/>
            <person name="Bruce D."/>
            <person name="Goodwin L."/>
            <person name="Pitluck S."/>
            <person name="Mavromatis K."/>
            <person name="Ivanova N."/>
            <person name="Ovchinnikova G."/>
            <person name="Pati A."/>
            <person name="Chen A."/>
            <person name="Palaniappan K."/>
            <person name="Land M."/>
            <person name="Hauser L."/>
            <person name="Chang Y.-J."/>
            <person name="Jeffries C.D."/>
            <person name="Chain P."/>
            <person name="Meincke L."/>
            <person name="Sims D."/>
            <person name="Brettin T."/>
            <person name="Detter J.C."/>
            <person name="Rohde M."/>
            <person name="Goeker M."/>
            <person name="Bristow J."/>
            <person name="Eisen J.A."/>
            <person name="Markowitz V."/>
            <person name="Kyrpides N.C."/>
            <person name="Klenk H.-P."/>
            <person name="Hugenholtz P."/>
        </authorList>
    </citation>
    <scope>NUCLEOTIDE SEQUENCE [LARGE SCALE GENOMIC DNA]</scope>
    <source>
        <strain evidence="6">DSM 14684 / CIP 108061 / JCM 11494 / NBRC 100937 / ID131577</strain>
    </source>
</reference>
<keyword evidence="3" id="KW-0804">Transcription</keyword>
<name>D3FAM1_CONWI</name>
<evidence type="ECO:0000256" key="3">
    <source>
        <dbReference type="ARBA" id="ARBA00023163"/>
    </source>
</evidence>
<dbReference type="InterPro" id="IPR011711">
    <property type="entry name" value="GntR_C"/>
</dbReference>
<dbReference type="SUPFAM" id="SSF46785">
    <property type="entry name" value="Winged helix' DNA-binding domain"/>
    <property type="match status" value="1"/>
</dbReference>
<dbReference type="PANTHER" id="PTHR43537:SF24">
    <property type="entry name" value="GLUCONATE OPERON TRANSCRIPTIONAL REPRESSOR"/>
    <property type="match status" value="1"/>
</dbReference>
<dbReference type="HOGENOM" id="CLU_017584_5_1_11"/>
<dbReference type="SMART" id="SM00345">
    <property type="entry name" value="HTH_GNTR"/>
    <property type="match status" value="1"/>
</dbReference>
<proteinExistence type="predicted"/>
<dbReference type="Pfam" id="PF07729">
    <property type="entry name" value="FCD"/>
    <property type="match status" value="1"/>
</dbReference>
<keyword evidence="1" id="KW-0805">Transcription regulation</keyword>
<gene>
    <name evidence="5" type="ordered locus">Cwoe_2765</name>
</gene>
<dbReference type="SMART" id="SM00895">
    <property type="entry name" value="FCD"/>
    <property type="match status" value="1"/>
</dbReference>
<dbReference type="SUPFAM" id="SSF48008">
    <property type="entry name" value="GntR ligand-binding domain-like"/>
    <property type="match status" value="1"/>
</dbReference>
<dbReference type="InterPro" id="IPR000524">
    <property type="entry name" value="Tscrpt_reg_HTH_GntR"/>
</dbReference>
<accession>D3FAM1</accession>
<dbReference type="eggNOG" id="COG1802">
    <property type="taxonomic scope" value="Bacteria"/>
</dbReference>
<dbReference type="PANTHER" id="PTHR43537">
    <property type="entry name" value="TRANSCRIPTIONAL REGULATOR, GNTR FAMILY"/>
    <property type="match status" value="1"/>
</dbReference>
<dbReference type="EMBL" id="CP001854">
    <property type="protein sequence ID" value="ADB51184.1"/>
    <property type="molecule type" value="Genomic_DNA"/>
</dbReference>
<dbReference type="Proteomes" id="UP000008229">
    <property type="component" value="Chromosome"/>
</dbReference>
<dbReference type="STRING" id="469383.Cwoe_2765"/>
<dbReference type="KEGG" id="cwo:Cwoe_2765"/>
<dbReference type="Gene3D" id="1.10.10.10">
    <property type="entry name" value="Winged helix-like DNA-binding domain superfamily/Winged helix DNA-binding domain"/>
    <property type="match status" value="1"/>
</dbReference>
<keyword evidence="2" id="KW-0238">DNA-binding</keyword>
<keyword evidence="6" id="KW-1185">Reference proteome</keyword>
<dbReference type="AlphaFoldDB" id="D3FAM1"/>
<evidence type="ECO:0000256" key="2">
    <source>
        <dbReference type="ARBA" id="ARBA00023125"/>
    </source>
</evidence>
<dbReference type="PROSITE" id="PS50949">
    <property type="entry name" value="HTH_GNTR"/>
    <property type="match status" value="1"/>
</dbReference>
<dbReference type="OrthoDB" id="8680240at2"/>
<sequence length="238" mass="26601">MSRGTGNGGEGALVERELAGEIANAIMVGEYPLGSWLRQETLATRFGTSRQPIREALRRLEVIGMVELFPHRGARVIGPDPSSIRDAYLIRAQLESLAARLAATAISEEQLDELTEVFETFRTEIVRDFEAEGAQPAFRDAWVAAHNRFHELILDAASNDRLSHMVRTLNVTLPRNVTTEVIEGRAALEDNIRQHDLVLQTLRLRAEQLAAQAMEEHIRSSGTVIADWFARRRDDPPA</sequence>
<organism evidence="5 6">
    <name type="scientific">Conexibacter woesei (strain DSM 14684 / CCUG 47730 / CIP 108061 / JCM 11494 / NBRC 100937 / ID131577)</name>
    <dbReference type="NCBI Taxonomy" id="469383"/>
    <lineage>
        <taxon>Bacteria</taxon>
        <taxon>Bacillati</taxon>
        <taxon>Actinomycetota</taxon>
        <taxon>Thermoleophilia</taxon>
        <taxon>Solirubrobacterales</taxon>
        <taxon>Conexibacteraceae</taxon>
        <taxon>Conexibacter</taxon>
    </lineage>
</organism>
<feature type="domain" description="HTH gntR-type" evidence="4">
    <location>
        <begin position="12"/>
        <end position="79"/>
    </location>
</feature>
<dbReference type="Pfam" id="PF00392">
    <property type="entry name" value="GntR"/>
    <property type="match status" value="1"/>
</dbReference>
<evidence type="ECO:0000313" key="5">
    <source>
        <dbReference type="EMBL" id="ADB51184.1"/>
    </source>
</evidence>
<evidence type="ECO:0000256" key="1">
    <source>
        <dbReference type="ARBA" id="ARBA00023015"/>
    </source>
</evidence>
<dbReference type="GO" id="GO:0003677">
    <property type="term" value="F:DNA binding"/>
    <property type="evidence" value="ECO:0007669"/>
    <property type="project" value="UniProtKB-KW"/>
</dbReference>
<dbReference type="InterPro" id="IPR008920">
    <property type="entry name" value="TF_FadR/GntR_C"/>
</dbReference>